<keyword evidence="3" id="KW-1185">Reference proteome</keyword>
<comment type="caution">
    <text evidence="2">The sequence shown here is derived from an EMBL/GenBank/DDBJ whole genome shotgun (WGS) entry which is preliminary data.</text>
</comment>
<name>A0A8K1CB99_PYTOL</name>
<feature type="compositionally biased region" description="Polar residues" evidence="1">
    <location>
        <begin position="57"/>
        <end position="69"/>
    </location>
</feature>
<reference evidence="2" key="1">
    <citation type="submission" date="2019-03" db="EMBL/GenBank/DDBJ databases">
        <title>Long read genome sequence of the mycoparasitic Pythium oligandrum ATCC 38472 isolated from sugarbeet rhizosphere.</title>
        <authorList>
            <person name="Gaulin E."/>
        </authorList>
    </citation>
    <scope>NUCLEOTIDE SEQUENCE</scope>
    <source>
        <strain evidence="2">ATCC 38472_TT</strain>
    </source>
</reference>
<gene>
    <name evidence="2" type="ORF">Poli38472_004892</name>
</gene>
<evidence type="ECO:0000313" key="2">
    <source>
        <dbReference type="EMBL" id="TMW59823.1"/>
    </source>
</evidence>
<evidence type="ECO:0000313" key="3">
    <source>
        <dbReference type="Proteomes" id="UP000794436"/>
    </source>
</evidence>
<feature type="region of interest" description="Disordered" evidence="1">
    <location>
        <begin position="31"/>
        <end position="78"/>
    </location>
</feature>
<proteinExistence type="predicted"/>
<dbReference type="EMBL" id="SPLM01000109">
    <property type="protein sequence ID" value="TMW59823.1"/>
    <property type="molecule type" value="Genomic_DNA"/>
</dbReference>
<dbReference type="AlphaFoldDB" id="A0A8K1CB99"/>
<dbReference type="Proteomes" id="UP000794436">
    <property type="component" value="Unassembled WGS sequence"/>
</dbReference>
<sequence>MASFLHDDDAHTTLEAALAFIDEFYHDDDAESVEKTTQKTSGNEKSSDEEVKHRQTARNSNAKPGTASSRGKESVKKLRETAEELENELNALRGSRSQRRQTKEKAWEGIAKRQQTQRERSVVQNVKLREIIVEQLRLARNLDALFRKRRSADLAMSNALKDDYKRPRILPGGASVISEDLKQELVDILNTLYPQVDCVFADPRFDRLTREEPQRLVQLRVEDGVNPVFESLTSWRLPFNYSSAAGAVWGMLCGLRGDEEVDQEETEVIDGKMPLPSGGRLRTKMTYRRFVEPDRVVIVGVMAIDVSPMNATSMKNVYVRMRAWHVLYPSQTTEADGEPSSWWRTFHIFELESTTKDEMLANPEFRRLLIGGSNFVVDHIKASIDMRNQTIENRLLSDVINLKVQ</sequence>
<evidence type="ECO:0000256" key="1">
    <source>
        <dbReference type="SAM" id="MobiDB-lite"/>
    </source>
</evidence>
<accession>A0A8K1CB99</accession>
<organism evidence="2 3">
    <name type="scientific">Pythium oligandrum</name>
    <name type="common">Mycoparasitic fungus</name>
    <dbReference type="NCBI Taxonomy" id="41045"/>
    <lineage>
        <taxon>Eukaryota</taxon>
        <taxon>Sar</taxon>
        <taxon>Stramenopiles</taxon>
        <taxon>Oomycota</taxon>
        <taxon>Peronosporomycetes</taxon>
        <taxon>Pythiales</taxon>
        <taxon>Pythiaceae</taxon>
        <taxon>Pythium</taxon>
    </lineage>
</organism>
<protein>
    <submittedName>
        <fullName evidence="2">Uncharacterized protein</fullName>
    </submittedName>
</protein>